<protein>
    <submittedName>
        <fullName evidence="3">Glycosyltransferase family 4 protein</fullName>
    </submittedName>
</protein>
<dbReference type="Pfam" id="PF00534">
    <property type="entry name" value="Glycos_transf_1"/>
    <property type="match status" value="1"/>
</dbReference>
<sequence>MFVTHSDLKGGAEQSLIHLINHIDQSKYKIMVAAPKNTTYLNEILVPYEHIEIRLESVKKKLGFSYLRNVMKLASFVRRERIAIVHANGWRAPWFVAPMKFLTKARIIWHHRDYFPSSLMYNLLLPQLFDKVICISNFVGQSLQSGRKSIIYNGIDKRALTKKSRMFMEDGQFIIGTFGRIVEWKRYELVIEAIQRLVANNINNCKLMIVGGTAVDGSGAYYEMMKSTVSSYGLESHVEFVGHTKEPLKLMGQCDFTINFSLNEPFGRVIIESLLAQTPVVVSDSGGAPEIIQLTGGGVVVEDGNVEALADCIQQLMTSPEHQHIEMAEQGFERVLEHFDMKNVALQVEQVYEELLK</sequence>
<feature type="domain" description="Glycosyltransferase subfamily 4-like N-terminal" evidence="2">
    <location>
        <begin position="10"/>
        <end position="156"/>
    </location>
</feature>
<reference evidence="3 4" key="1">
    <citation type="submission" date="2020-09" db="EMBL/GenBank/DDBJ databases">
        <title>Paenibacillus sp. strain PR3 16S rRNA gene Genome sequencing and assembly.</title>
        <authorList>
            <person name="Kim J."/>
        </authorList>
    </citation>
    <scope>NUCLEOTIDE SEQUENCE [LARGE SCALE GENOMIC DNA]</scope>
    <source>
        <strain evidence="3 4">PR3</strain>
    </source>
</reference>
<feature type="domain" description="Glycosyl transferase family 1" evidence="1">
    <location>
        <begin position="170"/>
        <end position="324"/>
    </location>
</feature>
<dbReference type="Pfam" id="PF13439">
    <property type="entry name" value="Glyco_transf_4"/>
    <property type="match status" value="1"/>
</dbReference>
<gene>
    <name evidence="3" type="ORF">H8B09_18155</name>
</gene>
<evidence type="ECO:0000259" key="2">
    <source>
        <dbReference type="Pfam" id="PF13439"/>
    </source>
</evidence>
<dbReference type="InterPro" id="IPR028098">
    <property type="entry name" value="Glyco_trans_4-like_N"/>
</dbReference>
<organism evidence="3 4">
    <name type="scientific">Paenibacillus terricola</name>
    <dbReference type="NCBI Taxonomy" id="2763503"/>
    <lineage>
        <taxon>Bacteria</taxon>
        <taxon>Bacillati</taxon>
        <taxon>Bacillota</taxon>
        <taxon>Bacilli</taxon>
        <taxon>Bacillales</taxon>
        <taxon>Paenibacillaceae</taxon>
        <taxon>Paenibacillus</taxon>
    </lineage>
</organism>
<proteinExistence type="predicted"/>
<keyword evidence="4" id="KW-1185">Reference proteome</keyword>
<dbReference type="SUPFAM" id="SSF53756">
    <property type="entry name" value="UDP-Glycosyltransferase/glycogen phosphorylase"/>
    <property type="match status" value="1"/>
</dbReference>
<dbReference type="EMBL" id="JACXZA010000004">
    <property type="protein sequence ID" value="MBD3920694.1"/>
    <property type="molecule type" value="Genomic_DNA"/>
</dbReference>
<evidence type="ECO:0000259" key="1">
    <source>
        <dbReference type="Pfam" id="PF00534"/>
    </source>
</evidence>
<comment type="caution">
    <text evidence="3">The sequence shown here is derived from an EMBL/GenBank/DDBJ whole genome shotgun (WGS) entry which is preliminary data.</text>
</comment>
<dbReference type="Proteomes" id="UP000609346">
    <property type="component" value="Unassembled WGS sequence"/>
</dbReference>
<accession>A0ABR8MXK3</accession>
<dbReference type="InterPro" id="IPR001296">
    <property type="entry name" value="Glyco_trans_1"/>
</dbReference>
<name>A0ABR8MXK3_9BACL</name>
<dbReference type="PANTHER" id="PTHR12526">
    <property type="entry name" value="GLYCOSYLTRANSFERASE"/>
    <property type="match status" value="1"/>
</dbReference>
<evidence type="ECO:0000313" key="3">
    <source>
        <dbReference type="EMBL" id="MBD3920694.1"/>
    </source>
</evidence>
<evidence type="ECO:0000313" key="4">
    <source>
        <dbReference type="Proteomes" id="UP000609346"/>
    </source>
</evidence>
<dbReference type="CDD" id="cd03801">
    <property type="entry name" value="GT4_PimA-like"/>
    <property type="match status" value="1"/>
</dbReference>
<dbReference type="RefSeq" id="WP_191204971.1">
    <property type="nucleotide sequence ID" value="NZ_JACXZA010000004.1"/>
</dbReference>
<dbReference type="Gene3D" id="3.40.50.2000">
    <property type="entry name" value="Glycogen Phosphorylase B"/>
    <property type="match status" value="2"/>
</dbReference>